<evidence type="ECO:0000256" key="2">
    <source>
        <dbReference type="ARBA" id="ARBA00022487"/>
    </source>
</evidence>
<dbReference type="PANTHER" id="PTHR43142:SF1">
    <property type="entry name" value="CARBOXYLIC ESTER HYDROLASE"/>
    <property type="match status" value="1"/>
</dbReference>
<evidence type="ECO:0000256" key="6">
    <source>
        <dbReference type="RuleBase" id="RU361235"/>
    </source>
</evidence>
<organism evidence="8">
    <name type="scientific">Nyssomyia neivai</name>
    <dbReference type="NCBI Taxonomy" id="330878"/>
    <lineage>
        <taxon>Eukaryota</taxon>
        <taxon>Metazoa</taxon>
        <taxon>Ecdysozoa</taxon>
        <taxon>Arthropoda</taxon>
        <taxon>Hexapoda</taxon>
        <taxon>Insecta</taxon>
        <taxon>Pterygota</taxon>
        <taxon>Neoptera</taxon>
        <taxon>Endopterygota</taxon>
        <taxon>Diptera</taxon>
        <taxon>Nematocera</taxon>
        <taxon>Psychodoidea</taxon>
        <taxon>Psychodidae</taxon>
        <taxon>Nyssomyia</taxon>
    </lineage>
</organism>
<keyword evidence="4" id="KW-1015">Disulfide bond</keyword>
<dbReference type="InterPro" id="IPR029058">
    <property type="entry name" value="AB_hydrolase_fold"/>
</dbReference>
<evidence type="ECO:0000256" key="1">
    <source>
        <dbReference type="ARBA" id="ARBA00005964"/>
    </source>
</evidence>
<proteinExistence type="inferred from homology"/>
<dbReference type="SUPFAM" id="SSF53474">
    <property type="entry name" value="alpha/beta-Hydrolases"/>
    <property type="match status" value="1"/>
</dbReference>
<accession>A0A1L8DLX1</accession>
<feature type="domain" description="Carboxylesterase type B" evidence="7">
    <location>
        <begin position="5"/>
        <end position="530"/>
    </location>
</feature>
<dbReference type="PANTHER" id="PTHR43142">
    <property type="entry name" value="CARBOXYLIC ESTER HYDROLASE"/>
    <property type="match status" value="1"/>
</dbReference>
<evidence type="ECO:0000313" key="8">
    <source>
        <dbReference type="EMBL" id="JAV07456.1"/>
    </source>
</evidence>
<dbReference type="Pfam" id="PF00135">
    <property type="entry name" value="COesterase"/>
    <property type="match status" value="1"/>
</dbReference>
<dbReference type="FunFam" id="3.40.50.1820:FF:000092">
    <property type="entry name" value="Carboxylic ester hydrolase"/>
    <property type="match status" value="1"/>
</dbReference>
<protein>
    <recommendedName>
        <fullName evidence="6">Carboxylic ester hydrolase</fullName>
        <ecNumber evidence="6">3.1.1.-</ecNumber>
    </recommendedName>
</protein>
<dbReference type="GO" id="GO:0052689">
    <property type="term" value="F:carboxylic ester hydrolase activity"/>
    <property type="evidence" value="ECO:0007669"/>
    <property type="project" value="UniProtKB-KW"/>
</dbReference>
<keyword evidence="2" id="KW-0719">Serine esterase</keyword>
<evidence type="ECO:0000256" key="5">
    <source>
        <dbReference type="ARBA" id="ARBA00023180"/>
    </source>
</evidence>
<dbReference type="InterPro" id="IPR019826">
    <property type="entry name" value="Carboxylesterase_B_AS"/>
</dbReference>
<dbReference type="InterPro" id="IPR002018">
    <property type="entry name" value="CarbesteraseB"/>
</dbReference>
<dbReference type="EC" id="3.1.1.-" evidence="6"/>
<dbReference type="PROSITE" id="PS00122">
    <property type="entry name" value="CARBOXYLESTERASE_B_1"/>
    <property type="match status" value="1"/>
</dbReference>
<keyword evidence="3 6" id="KW-0378">Hydrolase</keyword>
<evidence type="ECO:0000256" key="4">
    <source>
        <dbReference type="ARBA" id="ARBA00023157"/>
    </source>
</evidence>
<dbReference type="EMBL" id="GFDF01006628">
    <property type="protein sequence ID" value="JAV07456.1"/>
    <property type="molecule type" value="Transcribed_RNA"/>
</dbReference>
<evidence type="ECO:0000256" key="3">
    <source>
        <dbReference type="ARBA" id="ARBA00022801"/>
    </source>
</evidence>
<dbReference type="Gene3D" id="3.40.50.1820">
    <property type="entry name" value="alpha/beta hydrolase"/>
    <property type="match status" value="1"/>
</dbReference>
<name>A0A1L8DLX1_9DIPT</name>
<evidence type="ECO:0000259" key="7">
    <source>
        <dbReference type="Pfam" id="PF00135"/>
    </source>
</evidence>
<reference evidence="8" key="1">
    <citation type="submission" date="2016-12" db="EMBL/GenBank/DDBJ databases">
        <title>An insight into the sialome and mialome of the sand fly, Nyssomyia neivai.</title>
        <authorList>
            <person name="Sebastian V."/>
            <person name="Goulart T.M."/>
            <person name="Oliveira W."/>
            <person name="Calvo E."/>
            <person name="Oliveira L.F."/>
            <person name="Pinto M.C."/>
            <person name="Rosselino A.M."/>
            <person name="Ribeiro J.M."/>
        </authorList>
    </citation>
    <scope>NUCLEOTIDE SEQUENCE</scope>
</reference>
<comment type="similarity">
    <text evidence="1 6">Belongs to the type-B carboxylesterase/lipase family.</text>
</comment>
<keyword evidence="5" id="KW-0325">Glycoprotein</keyword>
<dbReference type="AlphaFoldDB" id="A0A1L8DLX1"/>
<sequence length="540" mass="61321">MEETIIVQTTLGPVKGIKKTSALGNDYYSFQSIPYAKPPVGDLRFRDPQPAQPWKEVLDGTKEGPCCPAKNNMLNVIHGEEDCLHINIFTKTFNPNKLVPVMIYVHGGAFMRGSSTIDMYGPDFLLQKDIILFTFNYRLGAFGFLSIDDRSVEIPGNAGLKDQSMAIRWCKENAAFFGGNPKNITLFGESAGGCSVHYHMVSSQSRELFHRAIVMSGTVLNNWSIVPPRDWARRLAVSLGWDEKGTNKDMVEFLRSVDPISIVKAQESLVNPQERRDKILFPFGPVIEPYVGRGCFIPREPLEMAREAWSNSLPILIGGVSDEGLFSYREANEYPDVVNTLKCENMVPLELNLDQKGEECQRLAEKLKKFYFGDKEPSVERINEYVVLMTDKLFWHGIQRTLLSRLNAQEAGPTYLYRFNFDSPTFNHYRILMCGKTVRGVCHADDLSYIFKNIIAKEVPDASTPEFKTIQIMVNLLVSFATNSDPNCEAIEPTVWHPINQQTTPFRCLNISNNEVTMIDLPETERMALWDSMYKKNQLY</sequence>